<accession>A0A061R2K4</accession>
<name>A0A061R2K4_9CHLO</name>
<reference evidence="2" key="1">
    <citation type="submission" date="2014-05" db="EMBL/GenBank/DDBJ databases">
        <title>The transcriptome of the halophilic microalga Tetraselmis sp. GSL018 isolated from the Great Salt Lake, Utah.</title>
        <authorList>
            <person name="Jinkerson R.E."/>
            <person name="D'Adamo S."/>
            <person name="Posewitz M.C."/>
        </authorList>
    </citation>
    <scope>NUCLEOTIDE SEQUENCE</scope>
    <source>
        <strain evidence="2">GSL018</strain>
    </source>
</reference>
<dbReference type="EMBL" id="GBEZ01021841">
    <property type="protein sequence ID" value="JAC64945.1"/>
    <property type="molecule type" value="Transcribed_RNA"/>
</dbReference>
<protein>
    <submittedName>
        <fullName evidence="2">Nucleotide exchange factor SIL1</fullName>
    </submittedName>
</protein>
<keyword evidence="1" id="KW-0732">Signal</keyword>
<gene>
    <name evidence="2" type="primary">SLS1</name>
    <name evidence="2" type="ORF">TSPGSL018_17172</name>
</gene>
<feature type="chain" id="PRO_5030002154" evidence="1">
    <location>
        <begin position="27"/>
        <end position="129"/>
    </location>
</feature>
<organism evidence="2">
    <name type="scientific">Tetraselmis sp. GSL018</name>
    <dbReference type="NCBI Taxonomy" id="582737"/>
    <lineage>
        <taxon>Eukaryota</taxon>
        <taxon>Viridiplantae</taxon>
        <taxon>Chlorophyta</taxon>
        <taxon>core chlorophytes</taxon>
        <taxon>Chlorodendrophyceae</taxon>
        <taxon>Chlorodendrales</taxon>
        <taxon>Chlorodendraceae</taxon>
        <taxon>Tetraselmis</taxon>
    </lineage>
</organism>
<evidence type="ECO:0000256" key="1">
    <source>
        <dbReference type="SAM" id="SignalP"/>
    </source>
</evidence>
<sequence length="129" mass="13836">MHASVITSRTILTCVFLLAALSVCSALGDVIFKSHEGGNTLPSDTKNIGEQDSLLNSEQTQALTVRNSFSDEGYGTKDVKVGESESASKPRIFVPTIHWQEISDGQAVPPGLHIRINLATGKKEAKLLT</sequence>
<dbReference type="AlphaFoldDB" id="A0A061R2K4"/>
<feature type="signal peptide" evidence="1">
    <location>
        <begin position="1"/>
        <end position="26"/>
    </location>
</feature>
<proteinExistence type="predicted"/>
<evidence type="ECO:0000313" key="2">
    <source>
        <dbReference type="EMBL" id="JAC64945.1"/>
    </source>
</evidence>